<dbReference type="Gene3D" id="3.30.930.10">
    <property type="entry name" value="Bira Bifunctional Protein, Domain 2"/>
    <property type="match status" value="1"/>
</dbReference>
<reference evidence="14 15" key="1">
    <citation type="journal article" date="2017" name="BMC Genomics">
        <title>Genomic analysis of methanogenic archaea reveals a shift towards energy conservation.</title>
        <authorList>
            <person name="Gilmore S.P."/>
            <person name="Henske J.K."/>
            <person name="Sexton J.A."/>
            <person name="Solomon K.V."/>
            <person name="Seppala S."/>
            <person name="Yoo J.I."/>
            <person name="Huyett L.M."/>
            <person name="Pressman A."/>
            <person name="Cogan J.Z."/>
            <person name="Kivenson V."/>
            <person name="Peng X."/>
            <person name="Tan Y."/>
            <person name="Valentine D.L."/>
            <person name="O'Malley M.A."/>
        </authorList>
    </citation>
    <scope>NUCLEOTIDE SEQUENCE [LARGE SCALE GENOMIC DNA]</scope>
    <source>
        <strain evidence="14 15">M.o.H.</strain>
    </source>
</reference>
<feature type="binding site" evidence="12">
    <location>
        <position position="697"/>
    </location>
    <ligand>
        <name>Zn(2+)</name>
        <dbReference type="ChEBI" id="CHEBI:29105"/>
    </ligand>
</feature>
<dbReference type="PANTHER" id="PTHR11777:SF9">
    <property type="entry name" value="ALANINE--TRNA LIGASE, CYTOPLASMIC"/>
    <property type="match status" value="1"/>
</dbReference>
<dbReference type="GO" id="GO:0002161">
    <property type="term" value="F:aminoacyl-tRNA deacylase activity"/>
    <property type="evidence" value="ECO:0007669"/>
    <property type="project" value="TreeGrafter"/>
</dbReference>
<feature type="binding site" evidence="12">
    <location>
        <position position="593"/>
    </location>
    <ligand>
        <name>Zn(2+)</name>
        <dbReference type="ChEBI" id="CHEBI:29105"/>
    </ligand>
</feature>
<dbReference type="Gene3D" id="3.10.310.40">
    <property type="match status" value="1"/>
</dbReference>
<dbReference type="InterPro" id="IPR018162">
    <property type="entry name" value="Ala-tRNA-ligase_IIc_anticod-bd"/>
</dbReference>
<dbReference type="GO" id="GO:0004813">
    <property type="term" value="F:alanine-tRNA ligase activity"/>
    <property type="evidence" value="ECO:0007669"/>
    <property type="project" value="UniProtKB-UniRule"/>
</dbReference>
<comment type="domain">
    <text evidence="12">Consists of three domains; the N-terminal catalytic domain, the editing domain and the C-terminal C-Ala domain. The editing domain removes incorrectly charged amino acids, while the C-Ala domain, along with tRNA(Ala), serves as a bridge to cooperatively bring together the editing and aminoacylation centers thus stimulating deacylation of misacylated tRNAs.</text>
</comment>
<evidence type="ECO:0000256" key="8">
    <source>
        <dbReference type="ARBA" id="ARBA00022840"/>
    </source>
</evidence>
<evidence type="ECO:0000256" key="1">
    <source>
        <dbReference type="ARBA" id="ARBA00008226"/>
    </source>
</evidence>
<evidence type="ECO:0000256" key="10">
    <source>
        <dbReference type="ARBA" id="ARBA00022917"/>
    </source>
</evidence>
<keyword evidence="6 12" id="KW-0547">Nucleotide-binding</keyword>
<dbReference type="HAMAP" id="MF_00036_A">
    <property type="entry name" value="Ala_tRNA_synth_A"/>
    <property type="match status" value="1"/>
</dbReference>
<dbReference type="Pfam" id="PF07973">
    <property type="entry name" value="tRNA_SAD"/>
    <property type="match status" value="1"/>
</dbReference>
<dbReference type="SMART" id="SM00863">
    <property type="entry name" value="tRNA_SAD"/>
    <property type="match status" value="1"/>
</dbReference>
<evidence type="ECO:0000259" key="13">
    <source>
        <dbReference type="PROSITE" id="PS50860"/>
    </source>
</evidence>
<dbReference type="SUPFAM" id="SSF55186">
    <property type="entry name" value="ThrRS/AlaRS common domain"/>
    <property type="match status" value="1"/>
</dbReference>
<keyword evidence="15" id="KW-1185">Reference proteome</keyword>
<comment type="similarity">
    <text evidence="1 12">Belongs to the class-II aminoacyl-tRNA synthetase family.</text>
</comment>
<dbReference type="InterPro" id="IPR022429">
    <property type="entry name" value="Ala-tRNA_lgiase_arc"/>
</dbReference>
<dbReference type="InterPro" id="IPR003156">
    <property type="entry name" value="DHHA1_dom"/>
</dbReference>
<evidence type="ECO:0000313" key="14">
    <source>
        <dbReference type="EMBL" id="PAV04368.1"/>
    </source>
</evidence>
<comment type="subcellular location">
    <subcellularLocation>
        <location evidence="12">Cytoplasm</location>
    </subcellularLocation>
</comment>
<evidence type="ECO:0000256" key="11">
    <source>
        <dbReference type="ARBA" id="ARBA00023146"/>
    </source>
</evidence>
<evidence type="ECO:0000256" key="2">
    <source>
        <dbReference type="ARBA" id="ARBA00022490"/>
    </source>
</evidence>
<dbReference type="InterPro" id="IPR002318">
    <property type="entry name" value="Ala-tRNA-lgiase_IIc"/>
</dbReference>
<comment type="cofactor">
    <cofactor evidence="12">
        <name>Zn(2+)</name>
        <dbReference type="ChEBI" id="CHEBI:29105"/>
    </cofactor>
    <text evidence="12">Binds 1 zinc ion per subunit.</text>
</comment>
<dbReference type="PRINTS" id="PR00980">
    <property type="entry name" value="TRNASYNTHALA"/>
</dbReference>
<evidence type="ECO:0000256" key="4">
    <source>
        <dbReference type="ARBA" id="ARBA00022598"/>
    </source>
</evidence>
<keyword evidence="7 12" id="KW-0862">Zinc</keyword>
<dbReference type="RefSeq" id="WP_069584480.1">
    <property type="nucleotide sequence ID" value="NZ_LMVM01000023.1"/>
</dbReference>
<evidence type="ECO:0000256" key="3">
    <source>
        <dbReference type="ARBA" id="ARBA00022555"/>
    </source>
</evidence>
<dbReference type="Gene3D" id="6.10.250.550">
    <property type="match status" value="1"/>
</dbReference>
<keyword evidence="10 12" id="KW-0648">Protein biosynthesis</keyword>
<evidence type="ECO:0000256" key="12">
    <source>
        <dbReference type="HAMAP-Rule" id="MF_00036"/>
    </source>
</evidence>
<dbReference type="InterPro" id="IPR012947">
    <property type="entry name" value="tRNA_SAD"/>
</dbReference>
<dbReference type="FunFam" id="3.10.310.40:FF:000001">
    <property type="entry name" value="Alanine--tRNA ligase"/>
    <property type="match status" value="1"/>
</dbReference>
<protein>
    <recommendedName>
        <fullName evidence="12">Alanine--tRNA ligase</fullName>
        <ecNumber evidence="12">6.1.1.7</ecNumber>
    </recommendedName>
    <alternativeName>
        <fullName evidence="12">Alanyl-tRNA synthetase</fullName>
        <shortName evidence="12">AlaRS</shortName>
    </alternativeName>
</protein>
<keyword evidence="4 12" id="KW-0436">Ligase</keyword>
<dbReference type="SUPFAM" id="SSF55681">
    <property type="entry name" value="Class II aaRS and biotin synthetases"/>
    <property type="match status" value="1"/>
</dbReference>
<comment type="caution">
    <text evidence="14">The sequence shown here is derived from an EMBL/GenBank/DDBJ whole genome shotgun (WGS) entry which is preliminary data.</text>
</comment>
<evidence type="ECO:0000256" key="7">
    <source>
        <dbReference type="ARBA" id="ARBA00022833"/>
    </source>
</evidence>
<keyword evidence="8 12" id="KW-0067">ATP-binding</keyword>
<organism evidence="14 15">
    <name type="scientific">Methanobacterium bryantii</name>
    <dbReference type="NCBI Taxonomy" id="2161"/>
    <lineage>
        <taxon>Archaea</taxon>
        <taxon>Methanobacteriati</taxon>
        <taxon>Methanobacteriota</taxon>
        <taxon>Methanomada group</taxon>
        <taxon>Methanobacteria</taxon>
        <taxon>Methanobacteriales</taxon>
        <taxon>Methanobacteriaceae</taxon>
        <taxon>Methanobacterium</taxon>
    </lineage>
</organism>
<evidence type="ECO:0000256" key="6">
    <source>
        <dbReference type="ARBA" id="ARBA00022741"/>
    </source>
</evidence>
<feature type="binding site" evidence="12">
    <location>
        <position position="597"/>
    </location>
    <ligand>
        <name>Zn(2+)</name>
        <dbReference type="ChEBI" id="CHEBI:29105"/>
    </ligand>
</feature>
<sequence>MITMSRQLEELGFTKKTCITCGNDFWSIGDRKTCGDAPCDEYTFIGNPATDKKYDLYEIQKAFKEFFAQHGHTPIKRYPVLAKRWRDDVFLVGASIYDFQPWVTSGAVEPPANPLVIAQPSIRLNDVDNVGRTGRHMTCFTMGAHHAFNTDKEQIYWEDETVKYCHDFIKSIGINPEEITYIESWWKGGGNAGPCYEICVRGVELATLVFIKYKTLPDGKLEEIPLTVVDTGYGLERFAWISQGTPTAYDASFGPVIQTLKELSGVEVDERILAENAQVAGMMDIETFADLRELRSKVADRLNISLDDLERATKPMEAIYVIADHTRCLAFMLADGVIPSNVKEGYLARLVLRRTIRFIKELGLKESLADIMKIQLDFLSKTYPEIRQSQDHIINVINLEDKRYDKTVSKGRELVKRSIKKLRKKNKTEMPFETLKELYESHGIPPETTKEISEKMEFEVKVPDNFYTLVAAEHEEEVQEEKAEIELEFPATDLLFYQKPFDTQFEAHVLGTYENNVILDQTVFYPEGGGQPSDIGYLEIRGEKIKVLHAEKVNNTVLHRVAEDDIEKVHPYKGQVITGQIDISRRMALTRNHTATHLIVAAARKILGDHIWQAGAQKGVKKSRIDLTHYKRIEPGELQEIELLANKFVMENRPVLTNWMARAEAEKKYGFILYQGGIVPGMDIRTVLVDGIDVQACAGTHCNQTGDIGLIKITKTERIQDGVERIEFSAGEAAVEAAQRNDNILKESSDVFKVTSEQLPKTCDRFFNEWKSFKNEIDKLKGEIASLKTEGILNKTEKIGDLVVLSEIIDSDMNELIKMATDLTEKQGKVDVVLLGSSEGKIVGAVSKKALESGIKINGIIKDAAAVLGGGGGGRPNLAQGAGPKAEKMQEALDFAVTELKKI</sequence>
<dbReference type="NCBIfam" id="TIGR03683">
    <property type="entry name" value="A-tRNA_syn_arch"/>
    <property type="match status" value="1"/>
</dbReference>
<feature type="domain" description="Alanyl-transfer RNA synthetases family profile" evidence="13">
    <location>
        <begin position="54"/>
        <end position="740"/>
    </location>
</feature>
<dbReference type="InterPro" id="IPR018163">
    <property type="entry name" value="Thr/Ala-tRNA-synth_IIc_edit"/>
</dbReference>
<dbReference type="GO" id="GO:0005737">
    <property type="term" value="C:cytoplasm"/>
    <property type="evidence" value="ECO:0007669"/>
    <property type="project" value="UniProtKB-SubCell"/>
</dbReference>
<dbReference type="Gene3D" id="3.30.54.20">
    <property type="match status" value="1"/>
</dbReference>
<keyword evidence="3 12" id="KW-0820">tRNA-binding</keyword>
<dbReference type="Pfam" id="PF01411">
    <property type="entry name" value="tRNA-synt_2c"/>
    <property type="match status" value="1"/>
</dbReference>
<dbReference type="Gene3D" id="3.30.980.10">
    <property type="entry name" value="Threonyl-trna Synthetase, Chain A, domain 2"/>
    <property type="match status" value="1"/>
</dbReference>
<proteinExistence type="inferred from homology"/>
<dbReference type="PANTHER" id="PTHR11777">
    <property type="entry name" value="ALANYL-TRNA SYNTHETASE"/>
    <property type="match status" value="1"/>
</dbReference>
<dbReference type="GO" id="GO:0000049">
    <property type="term" value="F:tRNA binding"/>
    <property type="evidence" value="ECO:0007669"/>
    <property type="project" value="UniProtKB-KW"/>
</dbReference>
<dbReference type="InterPro" id="IPR018164">
    <property type="entry name" value="Ala-tRNA-synth_IIc_N"/>
</dbReference>
<dbReference type="Proteomes" id="UP000217784">
    <property type="component" value="Unassembled WGS sequence"/>
</dbReference>
<dbReference type="InterPro" id="IPR050058">
    <property type="entry name" value="Ala-tRNA_ligase"/>
</dbReference>
<evidence type="ECO:0000313" key="15">
    <source>
        <dbReference type="Proteomes" id="UP000217784"/>
    </source>
</evidence>
<dbReference type="EC" id="6.1.1.7" evidence="12"/>
<name>A0A2A2H4P9_METBR</name>
<dbReference type="GO" id="GO:0005524">
    <property type="term" value="F:ATP binding"/>
    <property type="evidence" value="ECO:0007669"/>
    <property type="project" value="UniProtKB-UniRule"/>
</dbReference>
<dbReference type="InterPro" id="IPR045864">
    <property type="entry name" value="aa-tRNA-synth_II/BPL/LPL"/>
</dbReference>
<dbReference type="EMBL" id="LMVM01000023">
    <property type="protein sequence ID" value="PAV04368.1"/>
    <property type="molecule type" value="Genomic_DNA"/>
</dbReference>
<dbReference type="Pfam" id="PF02272">
    <property type="entry name" value="DHHA1"/>
    <property type="match status" value="1"/>
</dbReference>
<dbReference type="NCBIfam" id="TIGR00344">
    <property type="entry name" value="alaS"/>
    <property type="match status" value="1"/>
</dbReference>
<dbReference type="GO" id="GO:0006419">
    <property type="term" value="P:alanyl-tRNA aminoacylation"/>
    <property type="evidence" value="ECO:0007669"/>
    <property type="project" value="UniProtKB-UniRule"/>
</dbReference>
<comment type="function">
    <text evidence="12">Catalyzes the attachment of alanine to tRNA(Ala) in a two-step reaction: alanine is first activated by ATP to form Ala-AMP and then transferred to the acceptor end of tRNA(Ala). Also edits incorrectly charged Ser-tRNA(Ala) and Gly-tRNA(Ala) via its editing domain.</text>
</comment>
<accession>A0A2A2H4P9</accession>
<gene>
    <name evidence="12" type="primary">alaS</name>
    <name evidence="14" type="ORF">ASJ80_05855</name>
</gene>
<dbReference type="InterPro" id="IPR009000">
    <property type="entry name" value="Transl_B-barrel_sf"/>
</dbReference>
<dbReference type="PROSITE" id="PS50860">
    <property type="entry name" value="AA_TRNA_LIGASE_II_ALA"/>
    <property type="match status" value="1"/>
</dbReference>
<evidence type="ECO:0000256" key="9">
    <source>
        <dbReference type="ARBA" id="ARBA00022884"/>
    </source>
</evidence>
<comment type="catalytic activity">
    <reaction evidence="12">
        <text>tRNA(Ala) + L-alanine + ATP = L-alanyl-tRNA(Ala) + AMP + diphosphate</text>
        <dbReference type="Rhea" id="RHEA:12540"/>
        <dbReference type="Rhea" id="RHEA-COMP:9657"/>
        <dbReference type="Rhea" id="RHEA-COMP:9923"/>
        <dbReference type="ChEBI" id="CHEBI:30616"/>
        <dbReference type="ChEBI" id="CHEBI:33019"/>
        <dbReference type="ChEBI" id="CHEBI:57972"/>
        <dbReference type="ChEBI" id="CHEBI:78442"/>
        <dbReference type="ChEBI" id="CHEBI:78497"/>
        <dbReference type="ChEBI" id="CHEBI:456215"/>
        <dbReference type="EC" id="6.1.1.7"/>
    </reaction>
</comment>
<dbReference type="SUPFAM" id="SSF50447">
    <property type="entry name" value="Translation proteins"/>
    <property type="match status" value="1"/>
</dbReference>
<keyword evidence="9 12" id="KW-0694">RNA-binding</keyword>
<dbReference type="GO" id="GO:0008270">
    <property type="term" value="F:zinc ion binding"/>
    <property type="evidence" value="ECO:0007669"/>
    <property type="project" value="UniProtKB-UniRule"/>
</dbReference>
<dbReference type="SUPFAM" id="SSF101353">
    <property type="entry name" value="Putative anticodon-binding domain of alanyl-tRNA synthetase (AlaRS)"/>
    <property type="match status" value="1"/>
</dbReference>
<evidence type="ECO:0000256" key="5">
    <source>
        <dbReference type="ARBA" id="ARBA00022723"/>
    </source>
</evidence>
<feature type="binding site" evidence="12">
    <location>
        <position position="701"/>
    </location>
    <ligand>
        <name>Zn(2+)</name>
        <dbReference type="ChEBI" id="CHEBI:29105"/>
    </ligand>
</feature>
<dbReference type="InterPro" id="IPR018165">
    <property type="entry name" value="Ala-tRNA-synth_IIc_core"/>
</dbReference>
<keyword evidence="2 12" id="KW-0963">Cytoplasm</keyword>
<keyword evidence="5 12" id="KW-0479">Metal-binding</keyword>
<dbReference type="Gene3D" id="2.40.30.130">
    <property type="match status" value="1"/>
</dbReference>
<dbReference type="AlphaFoldDB" id="A0A2A2H4P9"/>
<keyword evidence="11 12" id="KW-0030">Aminoacyl-tRNA synthetase</keyword>